<dbReference type="AlphaFoldDB" id="A0A919YQF4"/>
<dbReference type="EMBL" id="BOSE01000006">
    <property type="protein sequence ID" value="GIP17775.1"/>
    <property type="molecule type" value="Genomic_DNA"/>
</dbReference>
<sequence length="200" mass="23927">MKTSEFENLQKNGNIEENDEEFEKRMKLSEEEIARRDAAAQILIEQEKHRLRMVEMEAEREAKRKQEEEEKKQADKEKKDRRRKLNKEENRLRESYKELPEDLMRVADGLIQRAAFMRITLEEYERDLEENGHVELFSQSPTTKPYERQRPVAQLYNTMNANYQKIIKQLAELVPPTPPPLKEPPKKDEFEQILERGNGK</sequence>
<dbReference type="RefSeq" id="WP_213517438.1">
    <property type="nucleotide sequence ID" value="NZ_BOSE01000006.1"/>
</dbReference>
<feature type="compositionally biased region" description="Basic and acidic residues" evidence="1">
    <location>
        <begin position="183"/>
        <end position="200"/>
    </location>
</feature>
<feature type="region of interest" description="Disordered" evidence="1">
    <location>
        <begin position="174"/>
        <end position="200"/>
    </location>
</feature>
<gene>
    <name evidence="2" type="ORF">J40TS1_34170</name>
</gene>
<accession>A0A919YQF4</accession>
<proteinExistence type="predicted"/>
<feature type="region of interest" description="Disordered" evidence="1">
    <location>
        <begin position="1"/>
        <end position="23"/>
    </location>
</feature>
<evidence type="ECO:0000313" key="2">
    <source>
        <dbReference type="EMBL" id="GIP17775.1"/>
    </source>
</evidence>
<dbReference type="Proteomes" id="UP000683139">
    <property type="component" value="Unassembled WGS sequence"/>
</dbReference>
<feature type="compositionally biased region" description="Polar residues" evidence="1">
    <location>
        <begin position="1"/>
        <end position="15"/>
    </location>
</feature>
<protein>
    <submittedName>
        <fullName evidence="2">Uncharacterized protein</fullName>
    </submittedName>
</protein>
<comment type="caution">
    <text evidence="2">The sequence shown here is derived from an EMBL/GenBank/DDBJ whole genome shotgun (WGS) entry which is preliminary data.</text>
</comment>
<name>A0A919YQF4_9BACL</name>
<reference evidence="2" key="1">
    <citation type="submission" date="2021-03" db="EMBL/GenBank/DDBJ databases">
        <title>Antimicrobial resistance genes in bacteria isolated from Japanese honey, and their potential for conferring macrolide and lincosamide resistance in the American foulbrood pathogen Paenibacillus larvae.</title>
        <authorList>
            <person name="Okamoto M."/>
            <person name="Kumagai M."/>
            <person name="Kanamori H."/>
            <person name="Takamatsu D."/>
        </authorList>
    </citation>
    <scope>NUCLEOTIDE SEQUENCE</scope>
    <source>
        <strain evidence="2">J40TS1</strain>
    </source>
</reference>
<evidence type="ECO:0000256" key="1">
    <source>
        <dbReference type="SAM" id="MobiDB-lite"/>
    </source>
</evidence>
<evidence type="ECO:0000313" key="3">
    <source>
        <dbReference type="Proteomes" id="UP000683139"/>
    </source>
</evidence>
<feature type="compositionally biased region" description="Basic and acidic residues" evidence="1">
    <location>
        <begin position="86"/>
        <end position="95"/>
    </location>
</feature>
<feature type="compositionally biased region" description="Basic and acidic residues" evidence="1">
    <location>
        <begin position="55"/>
        <end position="78"/>
    </location>
</feature>
<keyword evidence="3" id="KW-1185">Reference proteome</keyword>
<organism evidence="2 3">
    <name type="scientific">Paenibacillus montaniterrae</name>
    <dbReference type="NCBI Taxonomy" id="429341"/>
    <lineage>
        <taxon>Bacteria</taxon>
        <taxon>Bacillati</taxon>
        <taxon>Bacillota</taxon>
        <taxon>Bacilli</taxon>
        <taxon>Bacillales</taxon>
        <taxon>Paenibacillaceae</taxon>
        <taxon>Paenibacillus</taxon>
    </lineage>
</organism>
<feature type="region of interest" description="Disordered" evidence="1">
    <location>
        <begin position="55"/>
        <end position="95"/>
    </location>
</feature>